<dbReference type="InterPro" id="IPR013786">
    <property type="entry name" value="AcylCoA_DH/ox_N"/>
</dbReference>
<protein>
    <submittedName>
        <fullName evidence="10">Alkylation response protein AidB-like acyl-CoA dehydrogenase</fullName>
    </submittedName>
</protein>
<feature type="domain" description="Acyl-CoA oxidase/dehydrogenase middle" evidence="8">
    <location>
        <begin position="122"/>
        <end position="215"/>
    </location>
</feature>
<evidence type="ECO:0000256" key="1">
    <source>
        <dbReference type="ARBA" id="ARBA00001974"/>
    </source>
</evidence>
<evidence type="ECO:0000256" key="3">
    <source>
        <dbReference type="ARBA" id="ARBA00022630"/>
    </source>
</evidence>
<name>A0A7X0JW56_9GAMM</name>
<proteinExistence type="inferred from homology"/>
<dbReference type="Pfam" id="PF02770">
    <property type="entry name" value="Acyl-CoA_dh_M"/>
    <property type="match status" value="1"/>
</dbReference>
<evidence type="ECO:0000256" key="4">
    <source>
        <dbReference type="ARBA" id="ARBA00022827"/>
    </source>
</evidence>
<dbReference type="RefSeq" id="WP_166845158.1">
    <property type="nucleotide sequence ID" value="NZ_JAAONY010000002.1"/>
</dbReference>
<evidence type="ECO:0000256" key="2">
    <source>
        <dbReference type="ARBA" id="ARBA00009347"/>
    </source>
</evidence>
<dbReference type="SUPFAM" id="SSF47203">
    <property type="entry name" value="Acyl-CoA dehydrogenase C-terminal domain-like"/>
    <property type="match status" value="1"/>
</dbReference>
<keyword evidence="11" id="KW-1185">Reference proteome</keyword>
<dbReference type="EMBL" id="JACHHT010000002">
    <property type="protein sequence ID" value="MBB6522818.1"/>
    <property type="molecule type" value="Genomic_DNA"/>
</dbReference>
<comment type="similarity">
    <text evidence="2 6">Belongs to the acyl-CoA dehydrogenase family.</text>
</comment>
<dbReference type="InParanoid" id="A0A7X0JW56"/>
<dbReference type="Gene3D" id="1.20.140.10">
    <property type="entry name" value="Butyryl-CoA Dehydrogenase, subunit A, domain 3"/>
    <property type="match status" value="1"/>
</dbReference>
<comment type="cofactor">
    <cofactor evidence="1 6">
        <name>FAD</name>
        <dbReference type="ChEBI" id="CHEBI:57692"/>
    </cofactor>
</comment>
<evidence type="ECO:0000313" key="10">
    <source>
        <dbReference type="EMBL" id="MBB6522818.1"/>
    </source>
</evidence>
<dbReference type="InterPro" id="IPR006091">
    <property type="entry name" value="Acyl-CoA_Oxase/DH_mid-dom"/>
</dbReference>
<dbReference type="Pfam" id="PF02771">
    <property type="entry name" value="Acyl-CoA_dh_N"/>
    <property type="match status" value="1"/>
</dbReference>
<comment type="caution">
    <text evidence="10">The sequence shown here is derived from an EMBL/GenBank/DDBJ whole genome shotgun (WGS) entry which is preliminary data.</text>
</comment>
<accession>A0A7X0JW56</accession>
<dbReference type="Gene3D" id="1.10.540.10">
    <property type="entry name" value="Acyl-CoA dehydrogenase/oxidase, N-terminal domain"/>
    <property type="match status" value="1"/>
</dbReference>
<keyword evidence="3 6" id="KW-0285">Flavoprotein</keyword>
<keyword evidence="5 6" id="KW-0560">Oxidoreductase</keyword>
<dbReference type="InterPro" id="IPR036250">
    <property type="entry name" value="AcylCo_DH-like_C"/>
</dbReference>
<evidence type="ECO:0000256" key="6">
    <source>
        <dbReference type="RuleBase" id="RU362125"/>
    </source>
</evidence>
<feature type="domain" description="Acyl-CoA dehydrogenase/oxidase C-terminal" evidence="7">
    <location>
        <begin position="237"/>
        <end position="370"/>
    </location>
</feature>
<organism evidence="10 11">
    <name type="scientific">Pseudoteredinibacter isoporae</name>
    <dbReference type="NCBI Taxonomy" id="570281"/>
    <lineage>
        <taxon>Bacteria</taxon>
        <taxon>Pseudomonadati</taxon>
        <taxon>Pseudomonadota</taxon>
        <taxon>Gammaproteobacteria</taxon>
        <taxon>Cellvibrionales</taxon>
        <taxon>Cellvibrionaceae</taxon>
        <taxon>Pseudoteredinibacter</taxon>
    </lineage>
</organism>
<dbReference type="InterPro" id="IPR046373">
    <property type="entry name" value="Acyl-CoA_Oxase/DH_mid-dom_sf"/>
</dbReference>
<dbReference type="SUPFAM" id="SSF56645">
    <property type="entry name" value="Acyl-CoA dehydrogenase NM domain-like"/>
    <property type="match status" value="1"/>
</dbReference>
<evidence type="ECO:0000313" key="11">
    <source>
        <dbReference type="Proteomes" id="UP000528457"/>
    </source>
</evidence>
<evidence type="ECO:0000259" key="8">
    <source>
        <dbReference type="Pfam" id="PF02770"/>
    </source>
</evidence>
<dbReference type="CDD" id="cd00567">
    <property type="entry name" value="ACAD"/>
    <property type="match status" value="1"/>
</dbReference>
<dbReference type="InterPro" id="IPR009075">
    <property type="entry name" value="AcylCo_DH/oxidase_C"/>
</dbReference>
<dbReference type="PANTHER" id="PTHR43884:SF20">
    <property type="entry name" value="ACYL-COA DEHYDROGENASE FADE28"/>
    <property type="match status" value="1"/>
</dbReference>
<dbReference type="GO" id="GO:0003995">
    <property type="term" value="F:acyl-CoA dehydrogenase activity"/>
    <property type="evidence" value="ECO:0007669"/>
    <property type="project" value="TreeGrafter"/>
</dbReference>
<feature type="domain" description="Acyl-CoA dehydrogenase/oxidase N-terminal" evidence="9">
    <location>
        <begin position="6"/>
        <end position="117"/>
    </location>
</feature>
<dbReference type="Gene3D" id="2.40.110.10">
    <property type="entry name" value="Butyryl-CoA Dehydrogenase, subunit A, domain 2"/>
    <property type="match status" value="1"/>
</dbReference>
<dbReference type="PANTHER" id="PTHR43884">
    <property type="entry name" value="ACYL-COA DEHYDROGENASE"/>
    <property type="match status" value="1"/>
</dbReference>
<dbReference type="AlphaFoldDB" id="A0A7X0JW56"/>
<gene>
    <name evidence="10" type="ORF">HNR48_003103</name>
</gene>
<dbReference type="InterPro" id="IPR009100">
    <property type="entry name" value="AcylCoA_DH/oxidase_NM_dom_sf"/>
</dbReference>
<keyword evidence="4 6" id="KW-0274">FAD</keyword>
<evidence type="ECO:0000256" key="5">
    <source>
        <dbReference type="ARBA" id="ARBA00023002"/>
    </source>
</evidence>
<dbReference type="InterPro" id="IPR037069">
    <property type="entry name" value="AcylCoA_DH/ox_N_sf"/>
</dbReference>
<dbReference type="GO" id="GO:0050660">
    <property type="term" value="F:flavin adenine dinucleotide binding"/>
    <property type="evidence" value="ECO:0007669"/>
    <property type="project" value="InterPro"/>
</dbReference>
<evidence type="ECO:0000259" key="9">
    <source>
        <dbReference type="Pfam" id="PF02771"/>
    </source>
</evidence>
<dbReference type="Proteomes" id="UP000528457">
    <property type="component" value="Unassembled WGS sequence"/>
</dbReference>
<sequence length="376" mass="40814">MDFSLSQEQQMLQDSVAKFVQNDYDFDTRMATVNSEANFNQDFWNLFAELGWLMVPFSEEDGGMGGGAADVMVLMEEFGKGLLMEPYVANVILSGGLISRLGSDEQKAELLGELMAGQCQWAFAFTEADSRYCLHKVNAAAEKTASTYQLNGQKAVVMNGAAADKLLVLARTSGASADRDGLSLFMVDANAGGVKRQGYKLQDGSNAAEVSFDKVELEASALLGEEGQALSAVEAVIDNACLAACAEAVGAMGVSLEKTVEYTKTRVQFGVPISKFQALQHRMADMFVEHQQAKSMLLRAVLLSEQDPAESAKAISAAKYRIGQAARRIGQESVQIHGGIAVTDELDVGHYFKRLTMLEMLFGNSDYHAQRYQELS</sequence>
<reference evidence="10 11" key="1">
    <citation type="submission" date="2020-08" db="EMBL/GenBank/DDBJ databases">
        <title>Genomic Encyclopedia of Type Strains, Phase IV (KMG-IV): sequencing the most valuable type-strain genomes for metagenomic binning, comparative biology and taxonomic classification.</title>
        <authorList>
            <person name="Goeker M."/>
        </authorList>
    </citation>
    <scope>NUCLEOTIDE SEQUENCE [LARGE SCALE GENOMIC DNA]</scope>
    <source>
        <strain evidence="10 11">DSM 22368</strain>
    </source>
</reference>
<evidence type="ECO:0000259" key="7">
    <source>
        <dbReference type="Pfam" id="PF00441"/>
    </source>
</evidence>
<dbReference type="Pfam" id="PF00441">
    <property type="entry name" value="Acyl-CoA_dh_1"/>
    <property type="match status" value="1"/>
</dbReference>